<protein>
    <recommendedName>
        <fullName evidence="10">Cysteinyl-tRNA synthetase class Ia DALR domain-containing protein</fullName>
    </recommendedName>
</protein>
<evidence type="ECO:0000256" key="5">
    <source>
        <dbReference type="ARBA" id="ARBA00047548"/>
    </source>
</evidence>
<dbReference type="Pfam" id="PF09190">
    <property type="entry name" value="DALR_2"/>
    <property type="match status" value="1"/>
</dbReference>
<dbReference type="SUPFAM" id="SSF47323">
    <property type="entry name" value="Anticodon-binding domain of a subclass of class I aminoacyl-tRNA synthetases"/>
    <property type="match status" value="1"/>
</dbReference>
<evidence type="ECO:0000256" key="4">
    <source>
        <dbReference type="ARBA" id="ARBA00047499"/>
    </source>
</evidence>
<evidence type="ECO:0000313" key="11">
    <source>
        <dbReference type="EMBL" id="RUS71415.1"/>
    </source>
</evidence>
<feature type="region of interest" description="Disordered" evidence="9">
    <location>
        <begin position="192"/>
        <end position="216"/>
    </location>
</feature>
<evidence type="ECO:0000313" key="12">
    <source>
        <dbReference type="Proteomes" id="UP000271974"/>
    </source>
</evidence>
<dbReference type="InterPro" id="IPR024909">
    <property type="entry name" value="Cys-tRNA/MSH_ligase"/>
</dbReference>
<dbReference type="GO" id="GO:0005737">
    <property type="term" value="C:cytoplasm"/>
    <property type="evidence" value="ECO:0007669"/>
    <property type="project" value="InterPro"/>
</dbReference>
<feature type="domain" description="Cysteinyl-tRNA synthetase class Ia DALR" evidence="10">
    <location>
        <begin position="34"/>
        <end position="66"/>
    </location>
</feature>
<dbReference type="GO" id="GO:0006423">
    <property type="term" value="P:cysteinyl-tRNA aminoacylation"/>
    <property type="evidence" value="ECO:0007669"/>
    <property type="project" value="InterPro"/>
</dbReference>
<comment type="function">
    <text evidence="3">In addition to its role as an aminoacyl-tRNA synthetase, has also cysteine persulfide synthase activity. Produces reactive persulfide species such as cysteine persulfide (CysSSH) from substrate cysteine and mediate direct incorporation of CysSSH into proteins during translations, resulting in protein persulfides and polysulfides. CysSSHs behave as potent antioxidants and cellular protectants.</text>
</comment>
<proteinExistence type="inferred from homology"/>
<dbReference type="STRING" id="188477.A0A3S1AZW3"/>
<evidence type="ECO:0000256" key="3">
    <source>
        <dbReference type="ARBA" id="ARBA00045476"/>
    </source>
</evidence>
<evidence type="ECO:0000259" key="10">
    <source>
        <dbReference type="Pfam" id="PF09190"/>
    </source>
</evidence>
<name>A0A3S1AZW3_ELYCH</name>
<dbReference type="AlphaFoldDB" id="A0A3S1AZW3"/>
<keyword evidence="12" id="KW-1185">Reference proteome</keyword>
<evidence type="ECO:0000256" key="7">
    <source>
        <dbReference type="ARBA" id="ARBA00048609"/>
    </source>
</evidence>
<evidence type="ECO:0000256" key="2">
    <source>
        <dbReference type="ARBA" id="ARBA00043868"/>
    </source>
</evidence>
<gene>
    <name evidence="11" type="ORF">EGW08_020819</name>
</gene>
<dbReference type="GO" id="GO:0005524">
    <property type="term" value="F:ATP binding"/>
    <property type="evidence" value="ECO:0007669"/>
    <property type="project" value="InterPro"/>
</dbReference>
<dbReference type="Gene3D" id="1.20.120.1910">
    <property type="entry name" value="Cysteine-tRNA ligase, C-terminal anti-codon recognition domain"/>
    <property type="match status" value="1"/>
</dbReference>
<evidence type="ECO:0000256" key="9">
    <source>
        <dbReference type="SAM" id="MobiDB-lite"/>
    </source>
</evidence>
<comment type="catalytic activity">
    <reaction evidence="8">
        <text>tRNA(Cys) + L-cysteine + ATP = L-cysteinyl-tRNA(Cys) + AMP + diphosphate</text>
        <dbReference type="Rhea" id="RHEA:17773"/>
        <dbReference type="Rhea" id="RHEA-COMP:9661"/>
        <dbReference type="Rhea" id="RHEA-COMP:9679"/>
        <dbReference type="ChEBI" id="CHEBI:30616"/>
        <dbReference type="ChEBI" id="CHEBI:33019"/>
        <dbReference type="ChEBI" id="CHEBI:35235"/>
        <dbReference type="ChEBI" id="CHEBI:78442"/>
        <dbReference type="ChEBI" id="CHEBI:78517"/>
        <dbReference type="ChEBI" id="CHEBI:456215"/>
        <dbReference type="EC" id="6.1.1.16"/>
    </reaction>
    <physiologicalReaction direction="right-to-left" evidence="8">
        <dbReference type="Rhea" id="RHEA:17775"/>
    </physiologicalReaction>
</comment>
<evidence type="ECO:0000256" key="8">
    <source>
        <dbReference type="ARBA" id="ARBA00049046"/>
    </source>
</evidence>
<comment type="similarity">
    <text evidence="1">Belongs to the class-I aminoacyl-tRNA synthetase family.</text>
</comment>
<dbReference type="Proteomes" id="UP000271974">
    <property type="component" value="Unassembled WGS sequence"/>
</dbReference>
<comment type="caution">
    <text evidence="11">The sequence shown here is derived from an EMBL/GenBank/DDBJ whole genome shotgun (WGS) entry which is preliminary data.</text>
</comment>
<comment type="function">
    <text evidence="2">Mitochondrial cysteine-specific aminoacyl-tRNA synthetase that catalyzes the ATP-dependent ligation of cysteine to tRNA(Cys).</text>
</comment>
<feature type="compositionally biased region" description="Basic and acidic residues" evidence="9">
    <location>
        <begin position="199"/>
        <end position="216"/>
    </location>
</feature>
<dbReference type="PANTHER" id="PTHR10890:SF27">
    <property type="entry name" value="CYSTEINE--TRNA LIGASE, MITOCHONDRIAL-RELATED"/>
    <property type="match status" value="1"/>
</dbReference>
<dbReference type="EMBL" id="RQTK01001215">
    <property type="protein sequence ID" value="RUS71415.1"/>
    <property type="molecule type" value="Genomic_DNA"/>
</dbReference>
<comment type="catalytic activity">
    <reaction evidence="5">
        <text>2 L-cysteine = S-sulfanyl-L-cysteine + L-alanine</text>
        <dbReference type="Rhea" id="RHEA:78543"/>
        <dbReference type="ChEBI" id="CHEBI:35235"/>
        <dbReference type="ChEBI" id="CHEBI:57972"/>
        <dbReference type="ChEBI" id="CHEBI:58591"/>
    </reaction>
    <physiologicalReaction direction="left-to-right" evidence="5">
        <dbReference type="Rhea" id="RHEA:78544"/>
    </physiologicalReaction>
</comment>
<dbReference type="InterPro" id="IPR015273">
    <property type="entry name" value="Cys-tRNA-synt_Ia_DALR"/>
</dbReference>
<evidence type="ECO:0000256" key="1">
    <source>
        <dbReference type="ARBA" id="ARBA00005594"/>
    </source>
</evidence>
<comment type="catalytic activity">
    <reaction evidence="6">
        <text>S-sulfanyl-L-cysteine + L-cysteine = S-disulfanyl-L-cysteine + L-alanine</text>
        <dbReference type="Rhea" id="RHEA:78627"/>
        <dbReference type="ChEBI" id="CHEBI:35235"/>
        <dbReference type="ChEBI" id="CHEBI:57972"/>
        <dbReference type="ChEBI" id="CHEBI:58591"/>
        <dbReference type="ChEBI" id="CHEBI:229465"/>
    </reaction>
    <physiologicalReaction direction="left-to-right" evidence="6">
        <dbReference type="Rhea" id="RHEA:78628"/>
    </physiologicalReaction>
</comment>
<accession>A0A3S1AZW3</accession>
<dbReference type="InterPro" id="IPR009080">
    <property type="entry name" value="tRNAsynth_Ia_anticodon-bd"/>
</dbReference>
<dbReference type="PANTHER" id="PTHR10890">
    <property type="entry name" value="CYSTEINYL-TRNA SYNTHETASE"/>
    <property type="match status" value="1"/>
</dbReference>
<comment type="catalytic activity">
    <reaction evidence="7">
        <text>S-sulfanyl-L-cysteine + tRNA(Cys) + ATP = (S)-sulfanyl-L-cysteinyl-tRNA(Cys) + AMP + diphosphate</text>
        <dbReference type="Rhea" id="RHEA:78647"/>
        <dbReference type="Rhea" id="RHEA-COMP:9661"/>
        <dbReference type="Rhea" id="RHEA-COMP:19119"/>
        <dbReference type="ChEBI" id="CHEBI:30616"/>
        <dbReference type="ChEBI" id="CHEBI:33019"/>
        <dbReference type="ChEBI" id="CHEBI:58591"/>
        <dbReference type="ChEBI" id="CHEBI:78442"/>
        <dbReference type="ChEBI" id="CHEBI:229520"/>
        <dbReference type="ChEBI" id="CHEBI:456215"/>
    </reaction>
    <physiologicalReaction direction="left-to-right" evidence="7">
        <dbReference type="Rhea" id="RHEA:78648"/>
    </physiologicalReaction>
</comment>
<evidence type="ECO:0000256" key="6">
    <source>
        <dbReference type="ARBA" id="ARBA00047731"/>
    </source>
</evidence>
<sequence>MIQRCETYVHGQGDCINVPEAELYERLQLTRKAVEKAFSDDFNTPQALANVMRLIKFTNQVLGRKEGENSVTVRSCAPVAAVGVYLKRLMSQLGADAGKKMATEGNETTVQFHRAVDTVVSARAKIRDFAKDKKHFVNVAGEHGIPEKTATKLMQSVCKPLWDITDSIRHDMLSAANVQIKDGIDGSTWSVVHSKKDVKKPEDQSTKDKGGNSKPS</sequence>
<organism evidence="11 12">
    <name type="scientific">Elysia chlorotica</name>
    <name type="common">Eastern emerald elysia</name>
    <name type="synonym">Sea slug</name>
    <dbReference type="NCBI Taxonomy" id="188477"/>
    <lineage>
        <taxon>Eukaryota</taxon>
        <taxon>Metazoa</taxon>
        <taxon>Spiralia</taxon>
        <taxon>Lophotrochozoa</taxon>
        <taxon>Mollusca</taxon>
        <taxon>Gastropoda</taxon>
        <taxon>Heterobranchia</taxon>
        <taxon>Euthyneura</taxon>
        <taxon>Panpulmonata</taxon>
        <taxon>Sacoglossa</taxon>
        <taxon>Placobranchoidea</taxon>
        <taxon>Plakobranchidae</taxon>
        <taxon>Elysia</taxon>
    </lineage>
</organism>
<dbReference type="GO" id="GO:0004817">
    <property type="term" value="F:cysteine-tRNA ligase activity"/>
    <property type="evidence" value="ECO:0007669"/>
    <property type="project" value="UniProtKB-EC"/>
</dbReference>
<comment type="catalytic activity">
    <reaction evidence="4">
        <text>S-disulfanyl-L-cysteine + tRNA(Cys) + ATP = (S)-disulfanyl-L-cysteinyl-tRNA(Cys) + AMP + diphosphate</text>
        <dbReference type="Rhea" id="RHEA:78651"/>
        <dbReference type="Rhea" id="RHEA-COMP:9661"/>
        <dbReference type="Rhea" id="RHEA-COMP:19120"/>
        <dbReference type="ChEBI" id="CHEBI:30616"/>
        <dbReference type="ChEBI" id="CHEBI:33019"/>
        <dbReference type="ChEBI" id="CHEBI:78442"/>
        <dbReference type="ChEBI" id="CHEBI:229465"/>
        <dbReference type="ChEBI" id="CHEBI:229521"/>
        <dbReference type="ChEBI" id="CHEBI:456215"/>
    </reaction>
    <physiologicalReaction direction="left-to-right" evidence="4">
        <dbReference type="Rhea" id="RHEA:78652"/>
    </physiologicalReaction>
</comment>
<reference evidence="11 12" key="1">
    <citation type="submission" date="2019-01" db="EMBL/GenBank/DDBJ databases">
        <title>A draft genome assembly of the solar-powered sea slug Elysia chlorotica.</title>
        <authorList>
            <person name="Cai H."/>
            <person name="Li Q."/>
            <person name="Fang X."/>
            <person name="Li J."/>
            <person name="Curtis N.E."/>
            <person name="Altenburger A."/>
            <person name="Shibata T."/>
            <person name="Feng M."/>
            <person name="Maeda T."/>
            <person name="Schwartz J.A."/>
            <person name="Shigenobu S."/>
            <person name="Lundholm N."/>
            <person name="Nishiyama T."/>
            <person name="Yang H."/>
            <person name="Hasebe M."/>
            <person name="Li S."/>
            <person name="Pierce S.K."/>
            <person name="Wang J."/>
        </authorList>
    </citation>
    <scope>NUCLEOTIDE SEQUENCE [LARGE SCALE GENOMIC DNA]</scope>
    <source>
        <strain evidence="11">EC2010</strain>
        <tissue evidence="11">Whole organism of an adult</tissue>
    </source>
</reference>